<dbReference type="EMBL" id="AUSU01009100">
    <property type="protein sequence ID" value="EPS58559.1"/>
    <property type="molecule type" value="Genomic_DNA"/>
</dbReference>
<dbReference type="OrthoDB" id="1898716at2759"/>
<dbReference type="AlphaFoldDB" id="S8BW15"/>
<protein>
    <recommendedName>
        <fullName evidence="3">K-box domain-containing protein</fullName>
    </recommendedName>
</protein>
<evidence type="ECO:0000259" key="3">
    <source>
        <dbReference type="PROSITE" id="PS51297"/>
    </source>
</evidence>
<dbReference type="GO" id="GO:0005634">
    <property type="term" value="C:nucleus"/>
    <property type="evidence" value="ECO:0007669"/>
    <property type="project" value="InterPro"/>
</dbReference>
<dbReference type="InterPro" id="IPR002487">
    <property type="entry name" value="TF_Kbox"/>
</dbReference>
<reference evidence="4 5" key="1">
    <citation type="journal article" date="2013" name="BMC Genomics">
        <title>The miniature genome of a carnivorous plant Genlisea aurea contains a low number of genes and short non-coding sequences.</title>
        <authorList>
            <person name="Leushkin E.V."/>
            <person name="Sutormin R.A."/>
            <person name="Nabieva E.R."/>
            <person name="Penin A.A."/>
            <person name="Kondrashov A.S."/>
            <person name="Logacheva M.D."/>
        </authorList>
    </citation>
    <scope>NUCLEOTIDE SEQUENCE [LARGE SCALE GENOMIC DNA]</scope>
</reference>
<accession>S8BW15</accession>
<evidence type="ECO:0000313" key="5">
    <source>
        <dbReference type="Proteomes" id="UP000015453"/>
    </source>
</evidence>
<feature type="compositionally biased region" description="Basic and acidic residues" evidence="2">
    <location>
        <begin position="1"/>
        <end position="17"/>
    </location>
</feature>
<name>S8BW15_9LAMI</name>
<feature type="coiled-coil region" evidence="1">
    <location>
        <begin position="36"/>
        <end position="83"/>
    </location>
</feature>
<dbReference type="Pfam" id="PF01486">
    <property type="entry name" value="K-box"/>
    <property type="match status" value="1"/>
</dbReference>
<gene>
    <name evidence="4" type="ORF">M569_16254</name>
</gene>
<keyword evidence="5" id="KW-1185">Reference proteome</keyword>
<feature type="region of interest" description="Disordered" evidence="2">
    <location>
        <begin position="1"/>
        <end position="29"/>
    </location>
</feature>
<proteinExistence type="predicted"/>
<keyword evidence="1" id="KW-0175">Coiled coil</keyword>
<evidence type="ECO:0000256" key="2">
    <source>
        <dbReference type="SAM" id="MobiDB-lite"/>
    </source>
</evidence>
<dbReference type="GO" id="GO:0003700">
    <property type="term" value="F:DNA-binding transcription factor activity"/>
    <property type="evidence" value="ECO:0007669"/>
    <property type="project" value="InterPro"/>
</dbReference>
<feature type="domain" description="K-box" evidence="3">
    <location>
        <begin position="29"/>
        <end position="125"/>
    </location>
</feature>
<sequence length="142" mass="16270">MAETLERYKKQSKEFHHAAPNPLLQERNPQRLEVEVANMVKKIEQLEASKRRLLGEGLAASTIEELQQTERQLERSLRSVRARKTQLYKQHIAQLKEKGKTLAAENALLLSEKSEGEKISDVETDLFIGLPRGHNNMNGEKK</sequence>
<evidence type="ECO:0000313" key="4">
    <source>
        <dbReference type="EMBL" id="EPS58559.1"/>
    </source>
</evidence>
<dbReference type="Proteomes" id="UP000015453">
    <property type="component" value="Unassembled WGS sequence"/>
</dbReference>
<evidence type="ECO:0000256" key="1">
    <source>
        <dbReference type="SAM" id="Coils"/>
    </source>
</evidence>
<comment type="caution">
    <text evidence="4">The sequence shown here is derived from an EMBL/GenBank/DDBJ whole genome shotgun (WGS) entry which is preliminary data.</text>
</comment>
<dbReference type="PROSITE" id="PS51297">
    <property type="entry name" value="K_BOX"/>
    <property type="match status" value="1"/>
</dbReference>
<organism evidence="4 5">
    <name type="scientific">Genlisea aurea</name>
    <dbReference type="NCBI Taxonomy" id="192259"/>
    <lineage>
        <taxon>Eukaryota</taxon>
        <taxon>Viridiplantae</taxon>
        <taxon>Streptophyta</taxon>
        <taxon>Embryophyta</taxon>
        <taxon>Tracheophyta</taxon>
        <taxon>Spermatophyta</taxon>
        <taxon>Magnoliopsida</taxon>
        <taxon>eudicotyledons</taxon>
        <taxon>Gunneridae</taxon>
        <taxon>Pentapetalae</taxon>
        <taxon>asterids</taxon>
        <taxon>lamiids</taxon>
        <taxon>Lamiales</taxon>
        <taxon>Lentibulariaceae</taxon>
        <taxon>Genlisea</taxon>
    </lineage>
</organism>